<reference evidence="4" key="2">
    <citation type="journal article" date="2020" name="Nat. Commun.">
        <title>Large-scale genome sequencing of mycorrhizal fungi provides insights into the early evolution of symbiotic traits.</title>
        <authorList>
            <person name="Miyauchi S."/>
            <person name="Kiss E."/>
            <person name="Kuo A."/>
            <person name="Drula E."/>
            <person name="Kohler A."/>
            <person name="Sanchez-Garcia M."/>
            <person name="Morin E."/>
            <person name="Andreopoulos B."/>
            <person name="Barry K.W."/>
            <person name="Bonito G."/>
            <person name="Buee M."/>
            <person name="Carver A."/>
            <person name="Chen C."/>
            <person name="Cichocki N."/>
            <person name="Clum A."/>
            <person name="Culley D."/>
            <person name="Crous P.W."/>
            <person name="Fauchery L."/>
            <person name="Girlanda M."/>
            <person name="Hayes R.D."/>
            <person name="Keri Z."/>
            <person name="LaButti K."/>
            <person name="Lipzen A."/>
            <person name="Lombard V."/>
            <person name="Magnuson J."/>
            <person name="Maillard F."/>
            <person name="Murat C."/>
            <person name="Nolan M."/>
            <person name="Ohm R.A."/>
            <person name="Pangilinan J."/>
            <person name="Pereira M.F."/>
            <person name="Perotto S."/>
            <person name="Peter M."/>
            <person name="Pfister S."/>
            <person name="Riley R."/>
            <person name="Sitrit Y."/>
            <person name="Stielow J.B."/>
            <person name="Szollosi G."/>
            <person name="Zifcakova L."/>
            <person name="Stursova M."/>
            <person name="Spatafora J.W."/>
            <person name="Tedersoo L."/>
            <person name="Vaario L.M."/>
            <person name="Yamada A."/>
            <person name="Yan M."/>
            <person name="Wang P."/>
            <person name="Xu J."/>
            <person name="Bruns T."/>
            <person name="Baldrian P."/>
            <person name="Vilgalys R."/>
            <person name="Dunand C."/>
            <person name="Henrissat B."/>
            <person name="Grigoriev I.V."/>
            <person name="Hibbett D."/>
            <person name="Nagy L.G."/>
            <person name="Martin F.M."/>
        </authorList>
    </citation>
    <scope>NUCLEOTIDE SEQUENCE</scope>
    <source>
        <strain evidence="4">Prilba</strain>
    </source>
</reference>
<dbReference type="AlphaFoldDB" id="A0A9P5MSP3"/>
<name>A0A9P5MSP3_9AGAM</name>
<keyword evidence="2" id="KW-0732">Signal</keyword>
<feature type="signal peptide" evidence="2">
    <location>
        <begin position="1"/>
        <end position="27"/>
    </location>
</feature>
<organism evidence="4 5">
    <name type="scientific">Russula ochroleuca</name>
    <dbReference type="NCBI Taxonomy" id="152965"/>
    <lineage>
        <taxon>Eukaryota</taxon>
        <taxon>Fungi</taxon>
        <taxon>Dikarya</taxon>
        <taxon>Basidiomycota</taxon>
        <taxon>Agaricomycotina</taxon>
        <taxon>Agaricomycetes</taxon>
        <taxon>Russulales</taxon>
        <taxon>Russulaceae</taxon>
        <taxon>Russula</taxon>
    </lineage>
</organism>
<dbReference type="OrthoDB" id="9991317at2759"/>
<dbReference type="EMBL" id="WHVB01000013">
    <property type="protein sequence ID" value="KAF8477716.1"/>
    <property type="molecule type" value="Genomic_DNA"/>
</dbReference>
<dbReference type="Pfam" id="PF12770">
    <property type="entry name" value="CHAT"/>
    <property type="match status" value="1"/>
</dbReference>
<feature type="chain" id="PRO_5040142905" evidence="2">
    <location>
        <begin position="28"/>
        <end position="617"/>
    </location>
</feature>
<dbReference type="InterPro" id="IPR024983">
    <property type="entry name" value="CHAT_dom"/>
</dbReference>
<evidence type="ECO:0000313" key="4">
    <source>
        <dbReference type="EMBL" id="KAF8477716.1"/>
    </source>
</evidence>
<comment type="caution">
    <text evidence="4">The sequence shown here is derived from an EMBL/GenBank/DDBJ whole genome shotgun (WGS) entry which is preliminary data.</text>
</comment>
<accession>A0A9P5MSP3</accession>
<protein>
    <submittedName>
        <fullName evidence="4">CHAT domain-containing protein</fullName>
    </submittedName>
</protein>
<gene>
    <name evidence="4" type="ORF">DFH94DRAFT_653601</name>
</gene>
<keyword evidence="5" id="KW-1185">Reference proteome</keyword>
<dbReference type="Proteomes" id="UP000759537">
    <property type="component" value="Unassembled WGS sequence"/>
</dbReference>
<proteinExistence type="predicted"/>
<evidence type="ECO:0000313" key="5">
    <source>
        <dbReference type="Proteomes" id="UP000759537"/>
    </source>
</evidence>
<evidence type="ECO:0000256" key="1">
    <source>
        <dbReference type="SAM" id="MobiDB-lite"/>
    </source>
</evidence>
<evidence type="ECO:0000256" key="2">
    <source>
        <dbReference type="SAM" id="SignalP"/>
    </source>
</evidence>
<reference evidence="4" key="1">
    <citation type="submission" date="2019-10" db="EMBL/GenBank/DDBJ databases">
        <authorList>
            <consortium name="DOE Joint Genome Institute"/>
            <person name="Kuo A."/>
            <person name="Miyauchi S."/>
            <person name="Kiss E."/>
            <person name="Drula E."/>
            <person name="Kohler A."/>
            <person name="Sanchez-Garcia M."/>
            <person name="Andreopoulos B."/>
            <person name="Barry K.W."/>
            <person name="Bonito G."/>
            <person name="Buee M."/>
            <person name="Carver A."/>
            <person name="Chen C."/>
            <person name="Cichocki N."/>
            <person name="Clum A."/>
            <person name="Culley D."/>
            <person name="Crous P.W."/>
            <person name="Fauchery L."/>
            <person name="Girlanda M."/>
            <person name="Hayes R."/>
            <person name="Keri Z."/>
            <person name="LaButti K."/>
            <person name="Lipzen A."/>
            <person name="Lombard V."/>
            <person name="Magnuson J."/>
            <person name="Maillard F."/>
            <person name="Morin E."/>
            <person name="Murat C."/>
            <person name="Nolan M."/>
            <person name="Ohm R."/>
            <person name="Pangilinan J."/>
            <person name="Pereira M."/>
            <person name="Perotto S."/>
            <person name="Peter M."/>
            <person name="Riley R."/>
            <person name="Sitrit Y."/>
            <person name="Stielow B."/>
            <person name="Szollosi G."/>
            <person name="Zifcakova L."/>
            <person name="Stursova M."/>
            <person name="Spatafora J.W."/>
            <person name="Tedersoo L."/>
            <person name="Vaario L.-M."/>
            <person name="Yamada A."/>
            <person name="Yan M."/>
            <person name="Wang P."/>
            <person name="Xu J."/>
            <person name="Bruns T."/>
            <person name="Baldrian P."/>
            <person name="Vilgalys R."/>
            <person name="Henrissat B."/>
            <person name="Grigoriev I.V."/>
            <person name="Hibbett D."/>
            <person name="Nagy L.G."/>
            <person name="Martin F.M."/>
        </authorList>
    </citation>
    <scope>NUCLEOTIDE SEQUENCE</scope>
    <source>
        <strain evidence="4">Prilba</strain>
    </source>
</reference>
<feature type="domain" description="CHAT" evidence="3">
    <location>
        <begin position="363"/>
        <end position="617"/>
    </location>
</feature>
<feature type="non-terminal residue" evidence="4">
    <location>
        <position position="617"/>
    </location>
</feature>
<sequence>MLISPAHLSHPLLFIPLTFLCDDLLIAFECTGSIDYLDESIVLHRHLLTIQGAKALHFTITRRLVPSLCVRFRLLRRRQDLDEMMDLCPMAVDDRYVSIADRFKFSCLWAFLARHFGHSSVSSAYESAMSLSQASLAFAPTVQVQQGRLVGMGETCEKMPLDYSSYQIGTGCVEQAIEILERGRTLLWSEMRGFRSSIDQPISSHQLLAEKFTSLNHELEVLTVSDTLGVYTDVDDGSRAGSLEESRMDPFCRLVTRQRRLSKERDALVSHIRSLPGLRDFLTPPSFDALRSAAARGPVIIINHSKWRSDILILLQDSPPSLIPTPSDFYDRANRLKNQLLFARQGRVDVLSTPAHANTVRSVLADLYALVGRPVIERLRALGIPEQSRIWWCPTSAFCYLPLHAMGPIPSEGGADSRPGAERYFSDLYIPSYTPTLSALTESRKPGGSPTSVGRHQHHQPSHHPPMLLVAYHEHNLGGMRKEIKTIQGLRRAKVKSLVGKKATKAAVLEGLEQHRFAHLAGSVKLVPGRPFDAPFGLHGDRDDDRLTLLDIARCRLPTAEFAFLSASHTAELTEQSHPDEALHLAAAMLHCGFRSVVGTMWAMADMDGRDVCKQFY</sequence>
<feature type="region of interest" description="Disordered" evidence="1">
    <location>
        <begin position="439"/>
        <end position="464"/>
    </location>
</feature>
<evidence type="ECO:0000259" key="3">
    <source>
        <dbReference type="Pfam" id="PF12770"/>
    </source>
</evidence>